<evidence type="ECO:0000313" key="2">
    <source>
        <dbReference type="Proteomes" id="UP000504752"/>
    </source>
</evidence>
<dbReference type="AlphaFoldDB" id="A0A6M8B7M8"/>
<dbReference type="RefSeq" id="WP_159524297.1">
    <property type="nucleotide sequence ID" value="NZ_CP053642.1"/>
</dbReference>
<name>A0A6M8B7M8_9ACTO</name>
<evidence type="ECO:0000313" key="1">
    <source>
        <dbReference type="EMBL" id="QKD79441.1"/>
    </source>
</evidence>
<gene>
    <name evidence="1" type="ORF">HPC72_03510</name>
</gene>
<protein>
    <submittedName>
        <fullName evidence="1">Uncharacterized protein</fullName>
    </submittedName>
</protein>
<dbReference type="Proteomes" id="UP000504752">
    <property type="component" value="Chromosome"/>
</dbReference>
<keyword evidence="2" id="KW-1185">Reference proteome</keyword>
<proteinExistence type="predicted"/>
<reference evidence="1 2" key="1">
    <citation type="submission" date="2020-05" db="EMBL/GenBank/DDBJ databases">
        <title>Actinomyces sp. zg-325.</title>
        <authorList>
            <person name="Yang C."/>
        </authorList>
    </citation>
    <scope>NUCLEOTIDE SEQUENCE [LARGE SCALE GENOMIC DNA]</scope>
    <source>
        <strain evidence="2">zg-325</strain>
    </source>
</reference>
<dbReference type="EMBL" id="CP053642">
    <property type="protein sequence ID" value="QKD79441.1"/>
    <property type="molecule type" value="Genomic_DNA"/>
</dbReference>
<sequence>MAAISNPLDSLLKAENDRESAARRLAAAHEELAGAIEAYREAWTAATRAGWAVTSLKSARFVDPARLPRPTATGRASTTTQE</sequence>
<organism evidence="1 2">
    <name type="scientific">Actinomyces marmotae</name>
    <dbReference type="NCBI Taxonomy" id="2737173"/>
    <lineage>
        <taxon>Bacteria</taxon>
        <taxon>Bacillati</taxon>
        <taxon>Actinomycetota</taxon>
        <taxon>Actinomycetes</taxon>
        <taxon>Actinomycetales</taxon>
        <taxon>Actinomycetaceae</taxon>
        <taxon>Actinomyces</taxon>
    </lineage>
</organism>
<dbReference type="KEGG" id="amam:HPC72_03510"/>
<accession>A0A6M8B7M8</accession>